<reference evidence="1" key="1">
    <citation type="submission" date="2020-05" db="EMBL/GenBank/DDBJ databases">
        <title>Large-scale comparative analyses of tick genomes elucidate their genetic diversity and vector capacities.</title>
        <authorList>
            <person name="Jia N."/>
            <person name="Wang J."/>
            <person name="Shi W."/>
            <person name="Du L."/>
            <person name="Sun Y."/>
            <person name="Zhan W."/>
            <person name="Jiang J."/>
            <person name="Wang Q."/>
            <person name="Zhang B."/>
            <person name="Ji P."/>
            <person name="Sakyi L.B."/>
            <person name="Cui X."/>
            <person name="Yuan T."/>
            <person name="Jiang B."/>
            <person name="Yang W."/>
            <person name="Lam T.T.-Y."/>
            <person name="Chang Q."/>
            <person name="Ding S."/>
            <person name="Wang X."/>
            <person name="Zhu J."/>
            <person name="Ruan X."/>
            <person name="Zhao L."/>
            <person name="Wei J."/>
            <person name="Que T."/>
            <person name="Du C."/>
            <person name="Cheng J."/>
            <person name="Dai P."/>
            <person name="Han X."/>
            <person name="Huang E."/>
            <person name="Gao Y."/>
            <person name="Liu J."/>
            <person name="Shao H."/>
            <person name="Ye R."/>
            <person name="Li L."/>
            <person name="Wei W."/>
            <person name="Wang X."/>
            <person name="Wang C."/>
            <person name="Yang T."/>
            <person name="Huo Q."/>
            <person name="Li W."/>
            <person name="Guo W."/>
            <person name="Chen H."/>
            <person name="Zhou L."/>
            <person name="Ni X."/>
            <person name="Tian J."/>
            <person name="Zhou Y."/>
            <person name="Sheng Y."/>
            <person name="Liu T."/>
            <person name="Pan Y."/>
            <person name="Xia L."/>
            <person name="Li J."/>
            <person name="Zhao F."/>
            <person name="Cao W."/>
        </authorList>
    </citation>
    <scope>NUCLEOTIDE SEQUENCE</scope>
    <source>
        <strain evidence="1">Hyas-2018</strain>
    </source>
</reference>
<comment type="caution">
    <text evidence="1">The sequence shown here is derived from an EMBL/GenBank/DDBJ whole genome shotgun (WGS) entry which is preliminary data.</text>
</comment>
<evidence type="ECO:0000313" key="2">
    <source>
        <dbReference type="Proteomes" id="UP000821845"/>
    </source>
</evidence>
<keyword evidence="2" id="KW-1185">Reference proteome</keyword>
<gene>
    <name evidence="1" type="ORF">HPB50_016153</name>
</gene>
<name>A0ACB7TAJ7_HYAAI</name>
<accession>A0ACB7TAJ7</accession>
<evidence type="ECO:0000313" key="1">
    <source>
        <dbReference type="EMBL" id="KAH6943146.1"/>
    </source>
</evidence>
<dbReference type="Proteomes" id="UP000821845">
    <property type="component" value="Chromosome 10"/>
</dbReference>
<sequence length="72" mass="7599">MVKKACRAQPASELGTSHTMAIGLSNVLIFVLAHPLDSGHMRGRIGRLPFGDQEGVVVYRSAGVLDGPSLVL</sequence>
<dbReference type="EMBL" id="CM023490">
    <property type="protein sequence ID" value="KAH6943146.1"/>
    <property type="molecule type" value="Genomic_DNA"/>
</dbReference>
<protein>
    <submittedName>
        <fullName evidence="1">Uncharacterized protein</fullName>
    </submittedName>
</protein>
<proteinExistence type="predicted"/>
<organism evidence="1 2">
    <name type="scientific">Hyalomma asiaticum</name>
    <name type="common">Tick</name>
    <dbReference type="NCBI Taxonomy" id="266040"/>
    <lineage>
        <taxon>Eukaryota</taxon>
        <taxon>Metazoa</taxon>
        <taxon>Ecdysozoa</taxon>
        <taxon>Arthropoda</taxon>
        <taxon>Chelicerata</taxon>
        <taxon>Arachnida</taxon>
        <taxon>Acari</taxon>
        <taxon>Parasitiformes</taxon>
        <taxon>Ixodida</taxon>
        <taxon>Ixodoidea</taxon>
        <taxon>Ixodidae</taxon>
        <taxon>Hyalomminae</taxon>
        <taxon>Hyalomma</taxon>
    </lineage>
</organism>